<sequence>MIYNLFILALYSSGAVALPQKELALEQTSCVKPTNPNDGSSMYSHECKARSKRDTDEDHMFGYSFTSYAPTPKKVSEEEHIGNSIEGKFHDQQSELEYDPIDEVYHHYPSFDSYDGYEDDASDDIEDYHFPSHIPFLTNPSPIQPSKYSHETTTFGASYPAITRHYNPIEDMSSSQASADETIYPSSSFPADAMNPPLHQESPKSITITQEKIKSNQETANDGVTKKREPIKPSQATDKPSEVSSKDFESLEASSSKASGQTKDPEEGVEDFSADKDSTETEETEEDGKDFSRPSMFSRDTIDWA</sequence>
<dbReference type="Proteomes" id="UP001165960">
    <property type="component" value="Unassembled WGS sequence"/>
</dbReference>
<evidence type="ECO:0000313" key="1">
    <source>
        <dbReference type="EMBL" id="KAJ9089938.1"/>
    </source>
</evidence>
<evidence type="ECO:0000313" key="2">
    <source>
        <dbReference type="Proteomes" id="UP001165960"/>
    </source>
</evidence>
<keyword evidence="2" id="KW-1185">Reference proteome</keyword>
<accession>A0ACC2USY6</accession>
<organism evidence="1 2">
    <name type="scientific">Entomophthora muscae</name>
    <dbReference type="NCBI Taxonomy" id="34485"/>
    <lineage>
        <taxon>Eukaryota</taxon>
        <taxon>Fungi</taxon>
        <taxon>Fungi incertae sedis</taxon>
        <taxon>Zoopagomycota</taxon>
        <taxon>Entomophthoromycotina</taxon>
        <taxon>Entomophthoromycetes</taxon>
        <taxon>Entomophthorales</taxon>
        <taxon>Entomophthoraceae</taxon>
        <taxon>Entomophthora</taxon>
    </lineage>
</organism>
<dbReference type="EMBL" id="QTSX02000024">
    <property type="protein sequence ID" value="KAJ9089938.1"/>
    <property type="molecule type" value="Genomic_DNA"/>
</dbReference>
<name>A0ACC2USY6_9FUNG</name>
<protein>
    <submittedName>
        <fullName evidence="1">Uncharacterized protein</fullName>
    </submittedName>
</protein>
<reference evidence="1" key="1">
    <citation type="submission" date="2022-04" db="EMBL/GenBank/DDBJ databases">
        <title>Genome of the entomopathogenic fungus Entomophthora muscae.</title>
        <authorList>
            <person name="Elya C."/>
            <person name="Lovett B.R."/>
            <person name="Lee E."/>
            <person name="Macias A.M."/>
            <person name="Hajek A.E."/>
            <person name="De Bivort B.L."/>
            <person name="Kasson M.T."/>
            <person name="De Fine Licht H.H."/>
            <person name="Stajich J.E."/>
        </authorList>
    </citation>
    <scope>NUCLEOTIDE SEQUENCE</scope>
    <source>
        <strain evidence="1">Berkeley</strain>
    </source>
</reference>
<proteinExistence type="predicted"/>
<comment type="caution">
    <text evidence="1">The sequence shown here is derived from an EMBL/GenBank/DDBJ whole genome shotgun (WGS) entry which is preliminary data.</text>
</comment>
<gene>
    <name evidence="1" type="ORF">DSO57_1008036</name>
</gene>